<comment type="caution">
    <text evidence="6">The sequence shown here is derived from an EMBL/GenBank/DDBJ whole genome shotgun (WGS) entry which is preliminary data.</text>
</comment>
<gene>
    <name evidence="6" type="ORF">NX784_21220</name>
</gene>
<feature type="region of interest" description="Disordered" evidence="2">
    <location>
        <begin position="1"/>
        <end position="32"/>
    </location>
</feature>
<evidence type="ECO:0000256" key="2">
    <source>
        <dbReference type="SAM" id="MobiDB-lite"/>
    </source>
</evidence>
<dbReference type="EMBL" id="JANUGW010000018">
    <property type="protein sequence ID" value="MCS0584124.1"/>
    <property type="molecule type" value="Genomic_DNA"/>
</dbReference>
<protein>
    <submittedName>
        <fullName evidence="6">HlyD family secretion protein</fullName>
    </submittedName>
</protein>
<evidence type="ECO:0000313" key="6">
    <source>
        <dbReference type="EMBL" id="MCS0584124.1"/>
    </source>
</evidence>
<evidence type="ECO:0000256" key="1">
    <source>
        <dbReference type="SAM" id="Coils"/>
    </source>
</evidence>
<keyword evidence="1" id="KW-0175">Coiled coil</keyword>
<feature type="domain" description="CusB-like beta-barrel" evidence="5">
    <location>
        <begin position="280"/>
        <end position="322"/>
    </location>
</feature>
<sequence>MPDTQTTVDHKPAAAVPPGAPAATGAPAVPANAKKGPPKRVLIVVGLIAAAALAAGGRMWYRSHYFVETENAYVTGHVHPVSSRIPGVVTKVMFDDNQAVKAGDVLAELDPADQGVKVEQIQAQITSVQQQILQGDAAVEQAKAQASAAAAQVVQAQANLVRAKQDAERYGQLYNSTMKAVSKAEVDAATAARAGATADVTARRDNASAAKAQIAAAMSARDVLKAQVKVLQAQLKDAQQQLGYNRIVAPVSGRVGKRSVEVGARVQPGQQLAAIVQDDVWVVANFKETQLPGIVPGQEVKIDIDALPKHELVGRVDSFSPASGNQFALLPADNATGNFTKIVQRVPVKITFAPEDLKKYAGRLVPGMSTVVEIDLRQKVTQNPAPQQQAAAH</sequence>
<feature type="transmembrane region" description="Helical" evidence="3">
    <location>
        <begin position="41"/>
        <end position="61"/>
    </location>
</feature>
<feature type="coiled-coil region" evidence="1">
    <location>
        <begin position="139"/>
        <end position="166"/>
    </location>
</feature>
<keyword evidence="3" id="KW-0812">Transmembrane</keyword>
<dbReference type="Gene3D" id="2.40.50.100">
    <property type="match status" value="1"/>
</dbReference>
<accession>A0ABT1ZW74</accession>
<keyword evidence="3" id="KW-1133">Transmembrane helix</keyword>
<dbReference type="Proteomes" id="UP001204151">
    <property type="component" value="Unassembled WGS sequence"/>
</dbReference>
<dbReference type="InterPro" id="IPR050739">
    <property type="entry name" value="MFP"/>
</dbReference>
<dbReference type="InterPro" id="IPR058625">
    <property type="entry name" value="MdtA-like_BSH"/>
</dbReference>
<dbReference type="Pfam" id="PF25917">
    <property type="entry name" value="BSH_RND"/>
    <property type="match status" value="1"/>
</dbReference>
<dbReference type="SUPFAM" id="SSF111369">
    <property type="entry name" value="HlyD-like secretion proteins"/>
    <property type="match status" value="2"/>
</dbReference>
<reference evidence="6 7" key="1">
    <citation type="submission" date="2022-08" db="EMBL/GenBank/DDBJ databases">
        <title>Reclassification of Massilia species as members of the genera Telluria, Duganella, Pseudoduganella, Mokoshia gen. nov. and Zemynaea gen. nov. using orthogonal and non-orthogonal genome-based approaches.</title>
        <authorList>
            <person name="Bowman J.P."/>
        </authorList>
    </citation>
    <scope>NUCLEOTIDE SEQUENCE [LARGE SCALE GENOMIC DNA]</scope>
    <source>
        <strain evidence="6 7">JCM 31316</strain>
    </source>
</reference>
<evidence type="ECO:0000259" key="4">
    <source>
        <dbReference type="Pfam" id="PF25917"/>
    </source>
</evidence>
<organism evidence="6 7">
    <name type="scientific">Massilia pinisoli</name>
    <dbReference type="NCBI Taxonomy" id="1772194"/>
    <lineage>
        <taxon>Bacteria</taxon>
        <taxon>Pseudomonadati</taxon>
        <taxon>Pseudomonadota</taxon>
        <taxon>Betaproteobacteria</taxon>
        <taxon>Burkholderiales</taxon>
        <taxon>Oxalobacteraceae</taxon>
        <taxon>Telluria group</taxon>
        <taxon>Massilia</taxon>
    </lineage>
</organism>
<evidence type="ECO:0000259" key="5">
    <source>
        <dbReference type="Pfam" id="PF25954"/>
    </source>
</evidence>
<name>A0ABT1ZW74_9BURK</name>
<evidence type="ECO:0000256" key="3">
    <source>
        <dbReference type="SAM" id="Phobius"/>
    </source>
</evidence>
<proteinExistence type="predicted"/>
<dbReference type="InterPro" id="IPR058792">
    <property type="entry name" value="Beta-barrel_RND_2"/>
</dbReference>
<dbReference type="RefSeq" id="WP_258818687.1">
    <property type="nucleotide sequence ID" value="NZ_JANUGW010000018.1"/>
</dbReference>
<evidence type="ECO:0000313" key="7">
    <source>
        <dbReference type="Proteomes" id="UP001204151"/>
    </source>
</evidence>
<dbReference type="Pfam" id="PF25954">
    <property type="entry name" value="Beta-barrel_RND_2"/>
    <property type="match status" value="1"/>
</dbReference>
<keyword evidence="3" id="KW-0472">Membrane</keyword>
<dbReference type="PANTHER" id="PTHR30386">
    <property type="entry name" value="MEMBRANE FUSION SUBUNIT OF EMRAB-TOLC MULTIDRUG EFFLUX PUMP"/>
    <property type="match status" value="1"/>
</dbReference>
<keyword evidence="7" id="KW-1185">Reference proteome</keyword>
<feature type="compositionally biased region" description="Low complexity" evidence="2">
    <location>
        <begin position="13"/>
        <end position="32"/>
    </location>
</feature>
<dbReference type="PANTHER" id="PTHR30386:SF24">
    <property type="entry name" value="MULTIDRUG RESISTANCE EFFLUX PUMP"/>
    <property type="match status" value="1"/>
</dbReference>
<feature type="domain" description="Multidrug resistance protein MdtA-like barrel-sandwich hybrid" evidence="4">
    <location>
        <begin position="81"/>
        <end position="276"/>
    </location>
</feature>
<dbReference type="Gene3D" id="2.40.30.170">
    <property type="match status" value="1"/>
</dbReference>